<dbReference type="Proteomes" id="UP001054945">
    <property type="component" value="Unassembled WGS sequence"/>
</dbReference>
<organism evidence="1 2">
    <name type="scientific">Caerostris extrusa</name>
    <name type="common">Bark spider</name>
    <name type="synonym">Caerostris bankana</name>
    <dbReference type="NCBI Taxonomy" id="172846"/>
    <lineage>
        <taxon>Eukaryota</taxon>
        <taxon>Metazoa</taxon>
        <taxon>Ecdysozoa</taxon>
        <taxon>Arthropoda</taxon>
        <taxon>Chelicerata</taxon>
        <taxon>Arachnida</taxon>
        <taxon>Araneae</taxon>
        <taxon>Araneomorphae</taxon>
        <taxon>Entelegynae</taxon>
        <taxon>Araneoidea</taxon>
        <taxon>Araneidae</taxon>
        <taxon>Caerostris</taxon>
    </lineage>
</organism>
<comment type="caution">
    <text evidence="1">The sequence shown here is derived from an EMBL/GenBank/DDBJ whole genome shotgun (WGS) entry which is preliminary data.</text>
</comment>
<evidence type="ECO:0000313" key="1">
    <source>
        <dbReference type="EMBL" id="GIY54870.1"/>
    </source>
</evidence>
<dbReference type="AlphaFoldDB" id="A0AAV4UB74"/>
<name>A0AAV4UB74_CAEEX</name>
<proteinExistence type="predicted"/>
<sequence>MTLSMAVGCYRLANDVPEIFLKVFNDEFKANFFTKGLFENINIMCDFYNRDTDLKEIVVMQLSQVIEKAIDCEIFKLEVKQPGCSIPAIKDVFLVNKILQE</sequence>
<evidence type="ECO:0000313" key="2">
    <source>
        <dbReference type="Proteomes" id="UP001054945"/>
    </source>
</evidence>
<keyword evidence="2" id="KW-1185">Reference proteome</keyword>
<gene>
    <name evidence="1" type="ORF">CEXT_375191</name>
</gene>
<reference evidence="1 2" key="1">
    <citation type="submission" date="2021-06" db="EMBL/GenBank/DDBJ databases">
        <title>Caerostris extrusa draft genome.</title>
        <authorList>
            <person name="Kono N."/>
            <person name="Arakawa K."/>
        </authorList>
    </citation>
    <scope>NUCLEOTIDE SEQUENCE [LARGE SCALE GENOMIC DNA]</scope>
</reference>
<accession>A0AAV4UB74</accession>
<dbReference type="EMBL" id="BPLR01012560">
    <property type="protein sequence ID" value="GIY54870.1"/>
    <property type="molecule type" value="Genomic_DNA"/>
</dbReference>
<protein>
    <submittedName>
        <fullName evidence="1">Uncharacterized protein</fullName>
    </submittedName>
</protein>